<dbReference type="EMBL" id="JBHSBU010000001">
    <property type="protein sequence ID" value="MFC4161355.1"/>
    <property type="molecule type" value="Genomic_DNA"/>
</dbReference>
<dbReference type="Pfam" id="PF08495">
    <property type="entry name" value="FIST"/>
    <property type="match status" value="1"/>
</dbReference>
<evidence type="ECO:0000313" key="3">
    <source>
        <dbReference type="Proteomes" id="UP001595791"/>
    </source>
</evidence>
<gene>
    <name evidence="2" type="ORF">ACFOW7_18630</name>
</gene>
<evidence type="ECO:0000313" key="2">
    <source>
        <dbReference type="EMBL" id="MFC4161355.1"/>
    </source>
</evidence>
<dbReference type="RefSeq" id="WP_378167200.1">
    <property type="nucleotide sequence ID" value="NZ_JBHSBU010000001.1"/>
</dbReference>
<name>A0ABV8MVH9_9NEIS</name>
<accession>A0ABV8MVH9</accession>
<evidence type="ECO:0000259" key="1">
    <source>
        <dbReference type="SMART" id="SM01204"/>
    </source>
</evidence>
<dbReference type="InterPro" id="IPR019494">
    <property type="entry name" value="FIST_C"/>
</dbReference>
<protein>
    <submittedName>
        <fullName evidence="2">FIST C-terminal domain-containing protein</fullName>
    </submittedName>
</protein>
<dbReference type="Pfam" id="PF10442">
    <property type="entry name" value="FIST_C"/>
    <property type="match status" value="1"/>
</dbReference>
<comment type="caution">
    <text evidence="2">The sequence shown here is derived from an EMBL/GenBank/DDBJ whole genome shotgun (WGS) entry which is preliminary data.</text>
</comment>
<sequence>MSVASGIASGAVATPRLAAEAVERALSRAGLDRAQAVLLFLSADFADDPRPALVAAARAAQTLALTGCTALGILTEEDWILDAPSAAALVLGGERGFVRPGADQAVLTLAAPNTLDLAWLAAGVPRYGGIAGDATGLGPYKVWQQGQLRPDGRCEQALSGPPPAIHVSRGMLPLGEPLRIDELDGFDLLRLSGQPAATTLRRVATTLALHELALAGLDEHGRIVHCWPLVGIDEGGAVTVAAHLRTGGRVVWMRRSAEAARVELETALQDGPASFGLLFSCGSRGAAFHGGIEGDWRAIRQARPGLPLVGFYGNGQIAPVGGENRLLHHSVVVSLFA</sequence>
<dbReference type="SMART" id="SM01204">
    <property type="entry name" value="FIST_C"/>
    <property type="match status" value="1"/>
</dbReference>
<dbReference type="Proteomes" id="UP001595791">
    <property type="component" value="Unassembled WGS sequence"/>
</dbReference>
<proteinExistence type="predicted"/>
<dbReference type="InterPro" id="IPR013702">
    <property type="entry name" value="FIST_domain_N"/>
</dbReference>
<keyword evidence="3" id="KW-1185">Reference proteome</keyword>
<organism evidence="2 3">
    <name type="scientific">Chitinimonas lacunae</name>
    <dbReference type="NCBI Taxonomy" id="1963018"/>
    <lineage>
        <taxon>Bacteria</taxon>
        <taxon>Pseudomonadati</taxon>
        <taxon>Pseudomonadota</taxon>
        <taxon>Betaproteobacteria</taxon>
        <taxon>Neisseriales</taxon>
        <taxon>Chitinibacteraceae</taxon>
        <taxon>Chitinimonas</taxon>
    </lineage>
</organism>
<reference evidence="3" key="1">
    <citation type="journal article" date="2019" name="Int. J. Syst. Evol. Microbiol.">
        <title>The Global Catalogue of Microorganisms (GCM) 10K type strain sequencing project: providing services to taxonomists for standard genome sequencing and annotation.</title>
        <authorList>
            <consortium name="The Broad Institute Genomics Platform"/>
            <consortium name="The Broad Institute Genome Sequencing Center for Infectious Disease"/>
            <person name="Wu L."/>
            <person name="Ma J."/>
        </authorList>
    </citation>
    <scope>NUCLEOTIDE SEQUENCE [LARGE SCALE GENOMIC DNA]</scope>
    <source>
        <strain evidence="3">LMG 29894</strain>
    </source>
</reference>
<feature type="domain" description="FIST C-domain" evidence="1">
    <location>
        <begin position="164"/>
        <end position="320"/>
    </location>
</feature>